<dbReference type="CDD" id="cd16917">
    <property type="entry name" value="HATPase_UhpB-NarQ-NarX-like"/>
    <property type="match status" value="1"/>
</dbReference>
<evidence type="ECO:0000256" key="1">
    <source>
        <dbReference type="ARBA" id="ARBA00000085"/>
    </source>
</evidence>
<dbReference type="PANTHER" id="PTHR24421:SF10">
    <property type="entry name" value="NITRATE_NITRITE SENSOR PROTEIN NARQ"/>
    <property type="match status" value="1"/>
</dbReference>
<name>A0ABP9GZR0_9ACTN</name>
<evidence type="ECO:0000256" key="7">
    <source>
        <dbReference type="ARBA" id="ARBA00022840"/>
    </source>
</evidence>
<keyword evidence="5" id="KW-0547">Nucleotide-binding</keyword>
<evidence type="ECO:0000256" key="6">
    <source>
        <dbReference type="ARBA" id="ARBA00022777"/>
    </source>
</evidence>
<dbReference type="Gene3D" id="3.30.565.10">
    <property type="entry name" value="Histidine kinase-like ATPase, C-terminal domain"/>
    <property type="match status" value="1"/>
</dbReference>
<keyword evidence="10" id="KW-0812">Transmembrane</keyword>
<keyword evidence="4" id="KW-0808">Transferase</keyword>
<dbReference type="PANTHER" id="PTHR24421">
    <property type="entry name" value="NITRATE/NITRITE SENSOR PROTEIN NARX-RELATED"/>
    <property type="match status" value="1"/>
</dbReference>
<feature type="transmembrane region" description="Helical" evidence="10">
    <location>
        <begin position="12"/>
        <end position="29"/>
    </location>
</feature>
<comment type="catalytic activity">
    <reaction evidence="1">
        <text>ATP + protein L-histidine = ADP + protein N-phospho-L-histidine.</text>
        <dbReference type="EC" id="2.7.13.3"/>
    </reaction>
</comment>
<dbReference type="InterPro" id="IPR036890">
    <property type="entry name" value="HATPase_C_sf"/>
</dbReference>
<reference evidence="13" key="1">
    <citation type="journal article" date="2019" name="Int. J. Syst. Evol. Microbiol.">
        <title>The Global Catalogue of Microorganisms (GCM) 10K type strain sequencing project: providing services to taxonomists for standard genome sequencing and annotation.</title>
        <authorList>
            <consortium name="The Broad Institute Genomics Platform"/>
            <consortium name="The Broad Institute Genome Sequencing Center for Infectious Disease"/>
            <person name="Wu L."/>
            <person name="Ma J."/>
        </authorList>
    </citation>
    <scope>NUCLEOTIDE SEQUENCE [LARGE SCALE GENOMIC DNA]</scope>
    <source>
        <strain evidence="13">JCM 17986</strain>
    </source>
</reference>
<evidence type="ECO:0000256" key="5">
    <source>
        <dbReference type="ARBA" id="ARBA00022741"/>
    </source>
</evidence>
<feature type="transmembrane region" description="Helical" evidence="10">
    <location>
        <begin position="130"/>
        <end position="150"/>
    </location>
</feature>
<evidence type="ECO:0000256" key="8">
    <source>
        <dbReference type="ARBA" id="ARBA00023012"/>
    </source>
</evidence>
<evidence type="ECO:0000313" key="13">
    <source>
        <dbReference type="Proteomes" id="UP001500466"/>
    </source>
</evidence>
<dbReference type="Proteomes" id="UP001500466">
    <property type="component" value="Unassembled WGS sequence"/>
</dbReference>
<dbReference type="RefSeq" id="WP_345675081.1">
    <property type="nucleotide sequence ID" value="NZ_BAABHS010000006.1"/>
</dbReference>
<keyword evidence="6 12" id="KW-0418">Kinase</keyword>
<proteinExistence type="predicted"/>
<dbReference type="EC" id="2.7.13.3" evidence="2"/>
<feature type="region of interest" description="Disordered" evidence="9">
    <location>
        <begin position="393"/>
        <end position="412"/>
    </location>
</feature>
<dbReference type="Gene3D" id="1.20.5.1930">
    <property type="match status" value="1"/>
</dbReference>
<comment type="caution">
    <text evidence="12">The sequence shown here is derived from an EMBL/GenBank/DDBJ whole genome shotgun (WGS) entry which is preliminary data.</text>
</comment>
<sequence>MQSARPHRSDVAIAVAGLVGGIVLWTLGLENNDFSVPRAWQLLPLAVMASAEVTRRTAPRAAVLVGFAALAADTVSGGNIATIVMFTDLVYATTLYGPLPWARRMTPTALVLSLTATIVALGIMRQPQALLIGVFAGLITLAPASTAWIIRTHRDEAAAERLRAEQTALLAELDRRAAVSEERARMARELHDVVANHLSAIAIHSTAAMSVAAGDPDATKQALGIIRESSVQGLAEMRRLIGLLRDGGGGETGFEESAAVPRLDSLDAMIGRAERSGSADGFTFVLDDTRPAGTVLPAPVELAAYRIVQESLTNAMKHAAPGPVIVRVRHTRGCLVVAVESTYVAAPDGPRAPGAGAGLVGMRERTALLSGRFEAGPHDGLWRVRAELPCKAEQRDAARAPRAAREAREAAS</sequence>
<gene>
    <name evidence="12" type="ORF">GCM10023205_20940</name>
</gene>
<organism evidence="12 13">
    <name type="scientific">Yinghuangia aomiensis</name>
    <dbReference type="NCBI Taxonomy" id="676205"/>
    <lineage>
        <taxon>Bacteria</taxon>
        <taxon>Bacillati</taxon>
        <taxon>Actinomycetota</taxon>
        <taxon>Actinomycetes</taxon>
        <taxon>Kitasatosporales</taxon>
        <taxon>Streptomycetaceae</taxon>
        <taxon>Yinghuangia</taxon>
    </lineage>
</organism>
<keyword evidence="8" id="KW-0902">Two-component regulatory system</keyword>
<keyword evidence="10" id="KW-1133">Transmembrane helix</keyword>
<feature type="transmembrane region" description="Helical" evidence="10">
    <location>
        <begin position="105"/>
        <end position="123"/>
    </location>
</feature>
<keyword evidence="3" id="KW-0597">Phosphoprotein</keyword>
<dbReference type="GO" id="GO:0016301">
    <property type="term" value="F:kinase activity"/>
    <property type="evidence" value="ECO:0007669"/>
    <property type="project" value="UniProtKB-KW"/>
</dbReference>
<dbReference type="Pfam" id="PF07730">
    <property type="entry name" value="HisKA_3"/>
    <property type="match status" value="1"/>
</dbReference>
<accession>A0ABP9GZR0</accession>
<evidence type="ECO:0000256" key="3">
    <source>
        <dbReference type="ARBA" id="ARBA00022553"/>
    </source>
</evidence>
<keyword evidence="7" id="KW-0067">ATP-binding</keyword>
<dbReference type="InterPro" id="IPR011712">
    <property type="entry name" value="Sig_transdc_His_kin_sub3_dim/P"/>
</dbReference>
<dbReference type="SUPFAM" id="SSF55874">
    <property type="entry name" value="ATPase domain of HSP90 chaperone/DNA topoisomerase II/histidine kinase"/>
    <property type="match status" value="1"/>
</dbReference>
<dbReference type="InterPro" id="IPR050482">
    <property type="entry name" value="Sensor_HK_TwoCompSys"/>
</dbReference>
<protein>
    <recommendedName>
        <fullName evidence="2">histidine kinase</fullName>
        <ecNumber evidence="2">2.7.13.3</ecNumber>
    </recommendedName>
</protein>
<dbReference type="EMBL" id="BAABHS010000006">
    <property type="protein sequence ID" value="GAA4958189.1"/>
    <property type="molecule type" value="Genomic_DNA"/>
</dbReference>
<feature type="domain" description="Signal transduction histidine kinase subgroup 3 dimerisation and phosphoacceptor" evidence="11">
    <location>
        <begin position="182"/>
        <end position="247"/>
    </location>
</feature>
<evidence type="ECO:0000256" key="9">
    <source>
        <dbReference type="SAM" id="MobiDB-lite"/>
    </source>
</evidence>
<evidence type="ECO:0000313" key="12">
    <source>
        <dbReference type="EMBL" id="GAA4958189.1"/>
    </source>
</evidence>
<evidence type="ECO:0000256" key="4">
    <source>
        <dbReference type="ARBA" id="ARBA00022679"/>
    </source>
</evidence>
<keyword evidence="13" id="KW-1185">Reference proteome</keyword>
<keyword evidence="10" id="KW-0472">Membrane</keyword>
<evidence type="ECO:0000256" key="10">
    <source>
        <dbReference type="SAM" id="Phobius"/>
    </source>
</evidence>
<feature type="transmembrane region" description="Helical" evidence="10">
    <location>
        <begin position="61"/>
        <end position="85"/>
    </location>
</feature>
<evidence type="ECO:0000259" key="11">
    <source>
        <dbReference type="Pfam" id="PF07730"/>
    </source>
</evidence>
<evidence type="ECO:0000256" key="2">
    <source>
        <dbReference type="ARBA" id="ARBA00012438"/>
    </source>
</evidence>